<gene>
    <name evidence="1" type="ORF">LCGC14_2180820</name>
</gene>
<comment type="caution">
    <text evidence="1">The sequence shown here is derived from an EMBL/GenBank/DDBJ whole genome shotgun (WGS) entry which is preliminary data.</text>
</comment>
<dbReference type="EMBL" id="LAZR01028355">
    <property type="protein sequence ID" value="KKL62872.1"/>
    <property type="molecule type" value="Genomic_DNA"/>
</dbReference>
<protein>
    <submittedName>
        <fullName evidence="1">Uncharacterized protein</fullName>
    </submittedName>
</protein>
<accession>A0A0F9GIA1</accession>
<proteinExistence type="predicted"/>
<reference evidence="1" key="1">
    <citation type="journal article" date="2015" name="Nature">
        <title>Complex archaea that bridge the gap between prokaryotes and eukaryotes.</title>
        <authorList>
            <person name="Spang A."/>
            <person name="Saw J.H."/>
            <person name="Jorgensen S.L."/>
            <person name="Zaremba-Niedzwiedzka K."/>
            <person name="Martijn J."/>
            <person name="Lind A.E."/>
            <person name="van Eijk R."/>
            <person name="Schleper C."/>
            <person name="Guy L."/>
            <person name="Ettema T.J."/>
        </authorList>
    </citation>
    <scope>NUCLEOTIDE SEQUENCE</scope>
</reference>
<organism evidence="1">
    <name type="scientific">marine sediment metagenome</name>
    <dbReference type="NCBI Taxonomy" id="412755"/>
    <lineage>
        <taxon>unclassified sequences</taxon>
        <taxon>metagenomes</taxon>
        <taxon>ecological metagenomes</taxon>
    </lineage>
</organism>
<evidence type="ECO:0000313" key="1">
    <source>
        <dbReference type="EMBL" id="KKL62872.1"/>
    </source>
</evidence>
<name>A0A0F9GIA1_9ZZZZ</name>
<dbReference type="AlphaFoldDB" id="A0A0F9GIA1"/>
<sequence length="245" mass="27054">MTKVFHHGGKFGDMIFALYTMKALGGGQLVVSDYHGVNWNLEIAETMRGFLLAQPYIEGVHFLPHLMATCGCVKVDYDLQHAEDDKNPEDFPEWHGGSWPGNCNIRKRYAVHFGVEYDPEATWLTAPRTKEVDVAVHMPQRRSVRSRADWMKILDGLRGLRVAILGEEGLGVDSLLETADYINSAKVFLGVVSSCNALAEGLGKRRLVEQADGCDNVNARGKMGLSINGLSNQEVVEMVEACCAI</sequence>